<comment type="subcellular location">
    <subcellularLocation>
        <location evidence="8 9">Nucleus</location>
    </subcellularLocation>
</comment>
<protein>
    <recommendedName>
        <fullName evidence="9">Dof zinc finger protein</fullName>
    </recommendedName>
</protein>
<evidence type="ECO:0000256" key="2">
    <source>
        <dbReference type="ARBA" id="ARBA00022771"/>
    </source>
</evidence>
<evidence type="ECO:0000313" key="12">
    <source>
        <dbReference type="EMBL" id="KAJ9539580.1"/>
    </source>
</evidence>
<comment type="function">
    <text evidence="9">Transcription factor that binds specifically to a 5'-AA[AG]G-3' consensus core sequence.</text>
</comment>
<sequence>MEEKKAIRAAEREKPQALKCPRCSSSHTKFCYYNNYNLSQPRYFCKTCRRYWTAGGSLRNVPVGGASRKNKLRPSSSSSSSSSTYDHRMMIIPPPNYDHQPPSQNPNHHHHHIIQNHGSLQHHHLNSSTSSMGFFKASTTTTNDYATGGMMMMMNSFMPMPLAPSSTTNPMASCVDDDQKNINVNVNHDHQETSTTTRGHHDDPSTGARLFFPLEDLKPTSASTTNTTIHHQLQGQGDDPNSYWSGGGSW</sequence>
<reference evidence="12" key="1">
    <citation type="submission" date="2023-03" db="EMBL/GenBank/DDBJ databases">
        <title>Chromosome-scale reference genome and RAD-based genetic map of yellow starthistle (Centaurea solstitialis) reveal putative structural variation and QTLs associated with invader traits.</title>
        <authorList>
            <person name="Reatini B."/>
            <person name="Cang F.A."/>
            <person name="Jiang Q."/>
            <person name="Mckibben M.T.W."/>
            <person name="Barker M.S."/>
            <person name="Rieseberg L.H."/>
            <person name="Dlugosch K.M."/>
        </authorList>
    </citation>
    <scope>NUCLEOTIDE SEQUENCE</scope>
    <source>
        <strain evidence="12">CAN-66</strain>
        <tissue evidence="12">Leaf</tissue>
    </source>
</reference>
<dbReference type="GO" id="GO:0008270">
    <property type="term" value="F:zinc ion binding"/>
    <property type="evidence" value="ECO:0007669"/>
    <property type="project" value="UniProtKB-KW"/>
</dbReference>
<dbReference type="PROSITE" id="PS01361">
    <property type="entry name" value="ZF_DOF_1"/>
    <property type="match status" value="1"/>
</dbReference>
<dbReference type="PROSITE" id="PS50884">
    <property type="entry name" value="ZF_DOF_2"/>
    <property type="match status" value="1"/>
</dbReference>
<organism evidence="12 13">
    <name type="scientific">Centaurea solstitialis</name>
    <name type="common">yellow star-thistle</name>
    <dbReference type="NCBI Taxonomy" id="347529"/>
    <lineage>
        <taxon>Eukaryota</taxon>
        <taxon>Viridiplantae</taxon>
        <taxon>Streptophyta</taxon>
        <taxon>Embryophyta</taxon>
        <taxon>Tracheophyta</taxon>
        <taxon>Spermatophyta</taxon>
        <taxon>Magnoliopsida</taxon>
        <taxon>eudicotyledons</taxon>
        <taxon>Gunneridae</taxon>
        <taxon>Pentapetalae</taxon>
        <taxon>asterids</taxon>
        <taxon>campanulids</taxon>
        <taxon>Asterales</taxon>
        <taxon>Asteraceae</taxon>
        <taxon>Carduoideae</taxon>
        <taxon>Cardueae</taxon>
        <taxon>Centaureinae</taxon>
        <taxon>Centaurea</taxon>
    </lineage>
</organism>
<dbReference type="InterPro" id="IPR003851">
    <property type="entry name" value="Znf_Dof"/>
</dbReference>
<gene>
    <name evidence="12" type="ORF">OSB04_026086</name>
</gene>
<dbReference type="PANTHER" id="PTHR31992:SF285">
    <property type="entry name" value="DOF ZINC FINGER PROTEIN DOF4.6"/>
    <property type="match status" value="1"/>
</dbReference>
<accession>A0AA38SB97</accession>
<keyword evidence="2 8" id="KW-0863">Zinc-finger</keyword>
<evidence type="ECO:0000259" key="11">
    <source>
        <dbReference type="PROSITE" id="PS50884"/>
    </source>
</evidence>
<dbReference type="EMBL" id="JARYMX010000007">
    <property type="protein sequence ID" value="KAJ9539580.1"/>
    <property type="molecule type" value="Genomic_DNA"/>
</dbReference>
<keyword evidence="1 9" id="KW-0479">Metal-binding</keyword>
<dbReference type="Proteomes" id="UP001172457">
    <property type="component" value="Chromosome 7"/>
</dbReference>
<keyword evidence="7 8" id="KW-0539">Nucleus</keyword>
<keyword evidence="3 9" id="KW-0862">Zinc</keyword>
<evidence type="ECO:0000256" key="10">
    <source>
        <dbReference type="SAM" id="MobiDB-lite"/>
    </source>
</evidence>
<evidence type="ECO:0000256" key="4">
    <source>
        <dbReference type="ARBA" id="ARBA00023015"/>
    </source>
</evidence>
<dbReference type="InterPro" id="IPR045174">
    <property type="entry name" value="Dof"/>
</dbReference>
<dbReference type="PANTHER" id="PTHR31992">
    <property type="entry name" value="DOF ZINC FINGER PROTEIN DOF1.4-RELATED"/>
    <property type="match status" value="1"/>
</dbReference>
<feature type="region of interest" description="Disordered" evidence="10">
    <location>
        <begin position="59"/>
        <end position="86"/>
    </location>
</feature>
<evidence type="ECO:0000256" key="5">
    <source>
        <dbReference type="ARBA" id="ARBA00023125"/>
    </source>
</evidence>
<keyword evidence="5 8" id="KW-0238">DNA-binding</keyword>
<keyword evidence="4 9" id="KW-0805">Transcription regulation</keyword>
<dbReference type="GO" id="GO:0003700">
    <property type="term" value="F:DNA-binding transcription factor activity"/>
    <property type="evidence" value="ECO:0007669"/>
    <property type="project" value="UniProtKB-UniRule"/>
</dbReference>
<proteinExistence type="predicted"/>
<evidence type="ECO:0000256" key="8">
    <source>
        <dbReference type="PROSITE-ProRule" id="PRU00071"/>
    </source>
</evidence>
<keyword evidence="6 9" id="KW-0804">Transcription</keyword>
<evidence type="ECO:0000256" key="1">
    <source>
        <dbReference type="ARBA" id="ARBA00022723"/>
    </source>
</evidence>
<feature type="compositionally biased region" description="Polar residues" evidence="10">
    <location>
        <begin position="220"/>
        <end position="235"/>
    </location>
</feature>
<name>A0AA38SB97_9ASTR</name>
<dbReference type="GO" id="GO:0005634">
    <property type="term" value="C:nucleus"/>
    <property type="evidence" value="ECO:0007669"/>
    <property type="project" value="UniProtKB-SubCell"/>
</dbReference>
<evidence type="ECO:0000256" key="9">
    <source>
        <dbReference type="RuleBase" id="RU369094"/>
    </source>
</evidence>
<evidence type="ECO:0000256" key="7">
    <source>
        <dbReference type="ARBA" id="ARBA00023242"/>
    </source>
</evidence>
<evidence type="ECO:0000313" key="13">
    <source>
        <dbReference type="Proteomes" id="UP001172457"/>
    </source>
</evidence>
<feature type="region of interest" description="Disordered" evidence="10">
    <location>
        <begin position="220"/>
        <end position="250"/>
    </location>
</feature>
<feature type="domain" description="Dof-type" evidence="11">
    <location>
        <begin position="18"/>
        <end position="72"/>
    </location>
</feature>
<dbReference type="GO" id="GO:0003677">
    <property type="term" value="F:DNA binding"/>
    <property type="evidence" value="ECO:0007669"/>
    <property type="project" value="UniProtKB-UniRule"/>
</dbReference>
<keyword evidence="13" id="KW-1185">Reference proteome</keyword>
<evidence type="ECO:0000256" key="6">
    <source>
        <dbReference type="ARBA" id="ARBA00023163"/>
    </source>
</evidence>
<comment type="caution">
    <text evidence="12">The sequence shown here is derived from an EMBL/GenBank/DDBJ whole genome shotgun (WGS) entry which is preliminary data.</text>
</comment>
<evidence type="ECO:0000256" key="3">
    <source>
        <dbReference type="ARBA" id="ARBA00022833"/>
    </source>
</evidence>
<dbReference type="AlphaFoldDB" id="A0AA38SB97"/>
<dbReference type="Pfam" id="PF02701">
    <property type="entry name" value="Zn_ribbon_Dof"/>
    <property type="match status" value="1"/>
</dbReference>